<protein>
    <submittedName>
        <fullName evidence="2">Uncharacterized protein</fullName>
    </submittedName>
</protein>
<name>A0A2T2PAX8_CORCC</name>
<reference evidence="2 3" key="1">
    <citation type="journal article" date="2018" name="Front. Microbiol.">
        <title>Genome-Wide Analysis of Corynespora cassiicola Leaf Fall Disease Putative Effectors.</title>
        <authorList>
            <person name="Lopez D."/>
            <person name="Ribeiro S."/>
            <person name="Label P."/>
            <person name="Fumanal B."/>
            <person name="Venisse J.S."/>
            <person name="Kohler A."/>
            <person name="de Oliveira R.R."/>
            <person name="Labutti K."/>
            <person name="Lipzen A."/>
            <person name="Lail K."/>
            <person name="Bauer D."/>
            <person name="Ohm R.A."/>
            <person name="Barry K.W."/>
            <person name="Spatafora J."/>
            <person name="Grigoriev I.V."/>
            <person name="Martin F.M."/>
            <person name="Pujade-Renaud V."/>
        </authorList>
    </citation>
    <scope>NUCLEOTIDE SEQUENCE [LARGE SCALE GENOMIC DNA]</scope>
    <source>
        <strain evidence="2 3">Philippines</strain>
    </source>
</reference>
<dbReference type="AlphaFoldDB" id="A0A2T2PAX8"/>
<feature type="region of interest" description="Disordered" evidence="1">
    <location>
        <begin position="112"/>
        <end position="164"/>
    </location>
</feature>
<organism evidence="2 3">
    <name type="scientific">Corynespora cassiicola Philippines</name>
    <dbReference type="NCBI Taxonomy" id="1448308"/>
    <lineage>
        <taxon>Eukaryota</taxon>
        <taxon>Fungi</taxon>
        <taxon>Dikarya</taxon>
        <taxon>Ascomycota</taxon>
        <taxon>Pezizomycotina</taxon>
        <taxon>Dothideomycetes</taxon>
        <taxon>Pleosporomycetidae</taxon>
        <taxon>Pleosporales</taxon>
        <taxon>Corynesporascaceae</taxon>
        <taxon>Corynespora</taxon>
    </lineage>
</organism>
<evidence type="ECO:0000256" key="1">
    <source>
        <dbReference type="SAM" id="MobiDB-lite"/>
    </source>
</evidence>
<proteinExistence type="predicted"/>
<accession>A0A2T2PAX8</accession>
<feature type="compositionally biased region" description="Polar residues" evidence="1">
    <location>
        <begin position="133"/>
        <end position="150"/>
    </location>
</feature>
<gene>
    <name evidence="2" type="ORF">BS50DRAFT_25135</name>
</gene>
<dbReference type="EMBL" id="KZ678128">
    <property type="protein sequence ID" value="PSN74819.1"/>
    <property type="molecule type" value="Genomic_DNA"/>
</dbReference>
<evidence type="ECO:0000313" key="2">
    <source>
        <dbReference type="EMBL" id="PSN74819.1"/>
    </source>
</evidence>
<evidence type="ECO:0000313" key="3">
    <source>
        <dbReference type="Proteomes" id="UP000240883"/>
    </source>
</evidence>
<sequence>MGIWRLSTRRPDIVGFIFGGRMLWQRLIINSCNCPFLSLPRRAYVAHFSRNSQPPDSPAQYIVSSATHHTQPAWRPSLHQRDAFVCPQRARALPRSRTPCTQALHELMHSVSTKKTHTISTRHPARFQPRPTLDQNWGTLSRPPRQSAQGCRSDRLSLLEATDL</sequence>
<dbReference type="Proteomes" id="UP000240883">
    <property type="component" value="Unassembled WGS sequence"/>
</dbReference>
<keyword evidence="3" id="KW-1185">Reference proteome</keyword>